<feature type="region of interest" description="Disordered" evidence="1">
    <location>
        <begin position="1"/>
        <end position="151"/>
    </location>
</feature>
<sequence length="481" mass="50740">MARGPRPHGRFDPRLPGLRLRARPRRGGRRPRSPPLRLRGLRRRGAPAAAPAARPRRRGAVPGRAAPRPPPRPRPPLRLRRAPGPGGGPSRRPRRHGIAQPYRRHLDLAPARRHGRGRAPGAHHPPRGRAGGGFRPAAGHGGGGAEPDPMSDAPLPASLWSVGGASVPGASHLRRGAPNQDAIAYAPSDGTGRVAILAVADGHGSAAHPRSASGSRIAVDAARDVLGEALADEAAPLPDPMVLGTRMVRLWRERVGAHLVRHPCHPHEVRTGDPLHLYGTTLIAAAATPRGLLLLQLGDGDLVVRFADGRVERPLPEDRGLVGDQTYSLCLPNAERRLRTAIIPDPAAIDFLMLSTDGLSKSFAHEADFLRLAGTWSLSLQTIGLGGVLAALPGWLAAASERGSGDDMTLGFLLRTAPSPGAEARKPGIRERLAGLSPRAGPLARLALAVIERLHGRRPPEPCPGPARPAPILTALTGDPR</sequence>
<reference evidence="3 4" key="2">
    <citation type="submission" date="2019-09" db="EMBL/GenBank/DDBJ databases">
        <authorList>
            <person name="Jin C."/>
        </authorList>
    </citation>
    <scope>NUCLEOTIDE SEQUENCE [LARGE SCALE GENOMIC DNA]</scope>
    <source>
        <strain evidence="3 4">BN140002</strain>
    </source>
</reference>
<evidence type="ECO:0000256" key="1">
    <source>
        <dbReference type="SAM" id="MobiDB-lite"/>
    </source>
</evidence>
<evidence type="ECO:0000259" key="2">
    <source>
        <dbReference type="Pfam" id="PF13672"/>
    </source>
</evidence>
<dbReference type="InterPro" id="IPR001932">
    <property type="entry name" value="PPM-type_phosphatase-like_dom"/>
</dbReference>
<dbReference type="Pfam" id="PF13672">
    <property type="entry name" value="PP2C_2"/>
    <property type="match status" value="1"/>
</dbReference>
<keyword evidence="4" id="KW-1185">Reference proteome</keyword>
<evidence type="ECO:0000313" key="4">
    <source>
        <dbReference type="Proteomes" id="UP000323142"/>
    </source>
</evidence>
<organism evidence="3 4">
    <name type="scientific">Salinarimonas soli</name>
    <dbReference type="NCBI Taxonomy" id="1638099"/>
    <lineage>
        <taxon>Bacteria</taxon>
        <taxon>Pseudomonadati</taxon>
        <taxon>Pseudomonadota</taxon>
        <taxon>Alphaproteobacteria</taxon>
        <taxon>Hyphomicrobiales</taxon>
        <taxon>Salinarimonadaceae</taxon>
        <taxon>Salinarimonas</taxon>
    </lineage>
</organism>
<comment type="caution">
    <text evidence="3">The sequence shown here is derived from an EMBL/GenBank/DDBJ whole genome shotgun (WGS) entry which is preliminary data.</text>
</comment>
<feature type="domain" description="PPM-type phosphatase" evidence="2">
    <location>
        <begin position="169"/>
        <end position="392"/>
    </location>
</feature>
<accession>A0A5B2V881</accession>
<protein>
    <submittedName>
        <fullName evidence="3">Protein phosphatase 2C domain-containing protein</fullName>
    </submittedName>
</protein>
<feature type="compositionally biased region" description="Basic residues" evidence="1">
    <location>
        <begin position="20"/>
        <end position="32"/>
    </location>
</feature>
<dbReference type="EMBL" id="VUOA01000040">
    <property type="protein sequence ID" value="KAA2234958.1"/>
    <property type="molecule type" value="Genomic_DNA"/>
</dbReference>
<gene>
    <name evidence="3" type="ORF">F0L46_21690</name>
</gene>
<name>A0A5B2V881_9HYPH</name>
<dbReference type="Gene3D" id="3.60.40.10">
    <property type="entry name" value="PPM-type phosphatase domain"/>
    <property type="match status" value="1"/>
</dbReference>
<proteinExistence type="predicted"/>
<dbReference type="InterPro" id="IPR036457">
    <property type="entry name" value="PPM-type-like_dom_sf"/>
</dbReference>
<reference evidence="3 4" key="1">
    <citation type="submission" date="2019-09" db="EMBL/GenBank/DDBJ databases">
        <title>Salinarimonas rosea gen. nov., sp. nov., a new member of the a-2 subgroup of the Proteobacteria.</title>
        <authorList>
            <person name="Liu J."/>
        </authorList>
    </citation>
    <scope>NUCLEOTIDE SEQUENCE [LARGE SCALE GENOMIC DNA]</scope>
    <source>
        <strain evidence="3 4">BN140002</strain>
    </source>
</reference>
<dbReference type="OrthoDB" id="9805674at2"/>
<dbReference type="AlphaFoldDB" id="A0A5B2V881"/>
<dbReference type="Proteomes" id="UP000323142">
    <property type="component" value="Unassembled WGS sequence"/>
</dbReference>
<feature type="compositionally biased region" description="Gly residues" evidence="1">
    <location>
        <begin position="129"/>
        <end position="145"/>
    </location>
</feature>
<feature type="region of interest" description="Disordered" evidence="1">
    <location>
        <begin position="457"/>
        <end position="481"/>
    </location>
</feature>
<evidence type="ECO:0000313" key="3">
    <source>
        <dbReference type="EMBL" id="KAA2234958.1"/>
    </source>
</evidence>
<dbReference type="SUPFAM" id="SSF81606">
    <property type="entry name" value="PP2C-like"/>
    <property type="match status" value="1"/>
</dbReference>